<keyword evidence="6 13" id="KW-0441">Lipid A biosynthesis</keyword>
<dbReference type="InterPro" id="IPR003758">
    <property type="entry name" value="LpxK"/>
</dbReference>
<dbReference type="PANTHER" id="PTHR42724:SF1">
    <property type="entry name" value="TETRAACYLDISACCHARIDE 4'-KINASE, MITOCHONDRIAL-RELATED"/>
    <property type="match status" value="1"/>
</dbReference>
<keyword evidence="14" id="KW-1133">Transmembrane helix</keyword>
<name>A0A1J8NH23_9COXI</name>
<dbReference type="NCBIfam" id="TIGR00682">
    <property type="entry name" value="lpxK"/>
    <property type="match status" value="1"/>
</dbReference>
<keyword evidence="9 13" id="KW-0418">Kinase</keyword>
<dbReference type="GO" id="GO:0009029">
    <property type="term" value="F:lipid-A 4'-kinase activity"/>
    <property type="evidence" value="ECO:0007669"/>
    <property type="project" value="UniProtKB-UniRule"/>
</dbReference>
<evidence type="ECO:0000256" key="13">
    <source>
        <dbReference type="HAMAP-Rule" id="MF_00409"/>
    </source>
</evidence>
<dbReference type="STRING" id="1225476.A1D18_04975"/>
<dbReference type="UniPathway" id="UPA00359">
    <property type="reaction ID" value="UER00482"/>
</dbReference>
<accession>A0A1J8NH23</accession>
<evidence type="ECO:0000256" key="8">
    <source>
        <dbReference type="ARBA" id="ARBA00022741"/>
    </source>
</evidence>
<evidence type="ECO:0000256" key="6">
    <source>
        <dbReference type="ARBA" id="ARBA00022556"/>
    </source>
</evidence>
<comment type="similarity">
    <text evidence="13">Belongs to the LpxK family.</text>
</comment>
<comment type="caution">
    <text evidence="15">The sequence shown here is derived from an EMBL/GenBank/DDBJ whole genome shotgun (WGS) entry which is preliminary data.</text>
</comment>
<keyword evidence="10 13" id="KW-0067">ATP-binding</keyword>
<dbReference type="Proteomes" id="UP000183924">
    <property type="component" value="Unassembled WGS sequence"/>
</dbReference>
<evidence type="ECO:0000256" key="12">
    <source>
        <dbReference type="ARBA" id="ARBA00029757"/>
    </source>
</evidence>
<keyword evidence="14" id="KW-0812">Transmembrane</keyword>
<evidence type="ECO:0000256" key="11">
    <source>
        <dbReference type="ARBA" id="ARBA00023098"/>
    </source>
</evidence>
<evidence type="ECO:0000256" key="1">
    <source>
        <dbReference type="ARBA" id="ARBA00002274"/>
    </source>
</evidence>
<sequence>MLKIWRKKNFLAYLLWPLSFVYGIFIYLRRKLYQMHFLKINYLSVPVIVVGNITIGGTGKTPVVIRLARFLKEKGWRPGIISRGYGGNTQHFPCLVHQNSNAREVGDEPLLIAQHTACPTIIDPNRSRGAKNLLKRSNCNIVISDDGLQHLSLGRNIEIIVVDGERRFGNNFCLPAGPLREPASRLNSVDFIVSKGTARVNEFKLSLIPDYFYPLIQPKNNYTAAHFQNKKIHAVAGIGNPSQFFNSLRKLGLQIIEHPFPDHYLFKPRDFNYGKDAIIIMTEKDAVKCVGFVDARLWCLRTKTELDNQFLNALLNRITAIDKNLKSSLN</sequence>
<evidence type="ECO:0000313" key="16">
    <source>
        <dbReference type="Proteomes" id="UP000183924"/>
    </source>
</evidence>
<evidence type="ECO:0000256" key="9">
    <source>
        <dbReference type="ARBA" id="ARBA00022777"/>
    </source>
</evidence>
<dbReference type="GO" id="GO:0009244">
    <property type="term" value="P:lipopolysaccharide core region biosynthetic process"/>
    <property type="evidence" value="ECO:0007669"/>
    <property type="project" value="TreeGrafter"/>
</dbReference>
<keyword evidence="5 13" id="KW-0444">Lipid biosynthesis</keyword>
<protein>
    <recommendedName>
        <fullName evidence="4 13">Tetraacyldisaccharide 4'-kinase</fullName>
        <ecNumber evidence="3 13">2.7.1.130</ecNumber>
    </recommendedName>
    <alternativeName>
        <fullName evidence="12 13">Lipid A 4'-kinase</fullName>
    </alternativeName>
</protein>
<dbReference type="OrthoDB" id="9766423at2"/>
<keyword evidence="8 13" id="KW-0547">Nucleotide-binding</keyword>
<feature type="transmembrane region" description="Helical" evidence="14">
    <location>
        <begin position="40"/>
        <end position="59"/>
    </location>
</feature>
<dbReference type="InterPro" id="IPR027417">
    <property type="entry name" value="P-loop_NTPase"/>
</dbReference>
<evidence type="ECO:0000256" key="7">
    <source>
        <dbReference type="ARBA" id="ARBA00022679"/>
    </source>
</evidence>
<dbReference type="EMBL" id="LUKY01000033">
    <property type="protein sequence ID" value="OIZ94210.1"/>
    <property type="molecule type" value="Genomic_DNA"/>
</dbReference>
<dbReference type="EC" id="2.7.1.130" evidence="3 13"/>
<keyword evidence="14" id="KW-0472">Membrane</keyword>
<feature type="transmembrane region" description="Helical" evidence="14">
    <location>
        <begin position="12"/>
        <end position="28"/>
    </location>
</feature>
<comment type="pathway">
    <text evidence="2 13">Glycolipid biosynthesis; lipid IV(A) biosynthesis; lipid IV(A) from (3R)-3-hydroxytetradecanoyl-[acyl-carrier-protein] and UDP-N-acetyl-alpha-D-glucosamine: step 6/6.</text>
</comment>
<feature type="binding site" evidence="13">
    <location>
        <begin position="54"/>
        <end position="61"/>
    </location>
    <ligand>
        <name>ATP</name>
        <dbReference type="ChEBI" id="CHEBI:30616"/>
    </ligand>
</feature>
<evidence type="ECO:0000256" key="2">
    <source>
        <dbReference type="ARBA" id="ARBA00004870"/>
    </source>
</evidence>
<evidence type="ECO:0000256" key="3">
    <source>
        <dbReference type="ARBA" id="ARBA00012071"/>
    </source>
</evidence>
<gene>
    <name evidence="13" type="primary">lpxK</name>
    <name evidence="15" type="ORF">A1D18_04975</name>
</gene>
<dbReference type="GO" id="GO:0005886">
    <property type="term" value="C:plasma membrane"/>
    <property type="evidence" value="ECO:0007669"/>
    <property type="project" value="TreeGrafter"/>
</dbReference>
<dbReference type="GO" id="GO:0005524">
    <property type="term" value="F:ATP binding"/>
    <property type="evidence" value="ECO:0007669"/>
    <property type="project" value="UniProtKB-UniRule"/>
</dbReference>
<evidence type="ECO:0000256" key="5">
    <source>
        <dbReference type="ARBA" id="ARBA00022516"/>
    </source>
</evidence>
<keyword evidence="16" id="KW-1185">Reference proteome</keyword>
<keyword evidence="11 13" id="KW-0443">Lipid metabolism</keyword>
<dbReference type="AlphaFoldDB" id="A0A1J8NH23"/>
<dbReference type="Pfam" id="PF02606">
    <property type="entry name" value="LpxK"/>
    <property type="match status" value="1"/>
</dbReference>
<dbReference type="PANTHER" id="PTHR42724">
    <property type="entry name" value="TETRAACYLDISACCHARIDE 4'-KINASE"/>
    <property type="match status" value="1"/>
</dbReference>
<keyword evidence="7 13" id="KW-0808">Transferase</keyword>
<comment type="catalytic activity">
    <reaction evidence="13">
        <text>a lipid A disaccharide + ATP = a lipid IVA + ADP + H(+)</text>
        <dbReference type="Rhea" id="RHEA:67840"/>
        <dbReference type="ChEBI" id="CHEBI:15378"/>
        <dbReference type="ChEBI" id="CHEBI:30616"/>
        <dbReference type="ChEBI" id="CHEBI:176343"/>
        <dbReference type="ChEBI" id="CHEBI:176425"/>
        <dbReference type="ChEBI" id="CHEBI:456216"/>
        <dbReference type="EC" id="2.7.1.130"/>
    </reaction>
</comment>
<evidence type="ECO:0000256" key="14">
    <source>
        <dbReference type="SAM" id="Phobius"/>
    </source>
</evidence>
<dbReference type="GO" id="GO:0009245">
    <property type="term" value="P:lipid A biosynthetic process"/>
    <property type="evidence" value="ECO:0007669"/>
    <property type="project" value="UniProtKB-UniRule"/>
</dbReference>
<proteinExistence type="inferred from homology"/>
<evidence type="ECO:0000256" key="4">
    <source>
        <dbReference type="ARBA" id="ARBA00016436"/>
    </source>
</evidence>
<organism evidence="15 16">
    <name type="scientific">Candidatus Rickettsiella isopodorum</name>
    <dbReference type="NCBI Taxonomy" id="1225476"/>
    <lineage>
        <taxon>Bacteria</taxon>
        <taxon>Pseudomonadati</taxon>
        <taxon>Pseudomonadota</taxon>
        <taxon>Gammaproteobacteria</taxon>
        <taxon>Legionellales</taxon>
        <taxon>Coxiellaceae</taxon>
        <taxon>Rickettsiella</taxon>
    </lineage>
</organism>
<dbReference type="HAMAP" id="MF_00409">
    <property type="entry name" value="LpxK"/>
    <property type="match status" value="1"/>
</dbReference>
<reference evidence="15 16" key="1">
    <citation type="submission" date="2016-03" db="EMBL/GenBank/DDBJ databases">
        <title>Comparative genomics of Rickettsiella.</title>
        <authorList>
            <person name="Chandler C."/>
            <person name="Wang Y."/>
        </authorList>
    </citation>
    <scope>NUCLEOTIDE SEQUENCE [LARGE SCALE GENOMIC DNA]</scope>
    <source>
        <strain evidence="15 16">RCFS May 2013</strain>
    </source>
</reference>
<evidence type="ECO:0000313" key="15">
    <source>
        <dbReference type="EMBL" id="OIZ94210.1"/>
    </source>
</evidence>
<evidence type="ECO:0000256" key="10">
    <source>
        <dbReference type="ARBA" id="ARBA00022840"/>
    </source>
</evidence>
<dbReference type="SUPFAM" id="SSF52540">
    <property type="entry name" value="P-loop containing nucleoside triphosphate hydrolases"/>
    <property type="match status" value="1"/>
</dbReference>
<comment type="function">
    <text evidence="1 13">Transfers the gamma-phosphate of ATP to the 4'-position of a tetraacyldisaccharide 1-phosphate intermediate (termed DS-1-P) to form tetraacyldisaccharide 1,4'-bis-phosphate (lipid IVA).</text>
</comment>